<evidence type="ECO:0000256" key="1">
    <source>
        <dbReference type="SAM" id="Phobius"/>
    </source>
</evidence>
<dbReference type="VEuPathDB" id="VectorBase:LLONM1_002057"/>
<evidence type="ECO:0000313" key="3">
    <source>
        <dbReference type="Proteomes" id="UP000092461"/>
    </source>
</evidence>
<proteinExistence type="predicted"/>
<organism evidence="2 3">
    <name type="scientific">Lutzomyia longipalpis</name>
    <name type="common">Sand fly</name>
    <dbReference type="NCBI Taxonomy" id="7200"/>
    <lineage>
        <taxon>Eukaryota</taxon>
        <taxon>Metazoa</taxon>
        <taxon>Ecdysozoa</taxon>
        <taxon>Arthropoda</taxon>
        <taxon>Hexapoda</taxon>
        <taxon>Insecta</taxon>
        <taxon>Pterygota</taxon>
        <taxon>Neoptera</taxon>
        <taxon>Endopterygota</taxon>
        <taxon>Diptera</taxon>
        <taxon>Nematocera</taxon>
        <taxon>Psychodoidea</taxon>
        <taxon>Psychodidae</taxon>
        <taxon>Lutzomyia</taxon>
        <taxon>Lutzomyia</taxon>
    </lineage>
</organism>
<keyword evidence="1" id="KW-0472">Membrane</keyword>
<sequence>MKGRSRTSRLKFIQKRGTFEESHQSSIRHRKAKIIPEVSVRSSRGSWLSSFILVQKTPWRWEKSEISSTFPGCMSKSGAEMPSLGVFEHNSGAQKETVSEKSGQKGDDGGKSDGGGPMGLYMVLVLIIFCLFTIFTYLLYVHVNQLADIAVFRENLRSDVAVAEIQEIAREILRKELQEQKYWNELNEHERSHQDEPRVRNERKLSRERRSTNLMAENVVFGNPGEPAGPEVEFFNPKLKHELEKKDTEIMKKTGLKGAAPGGDSWPMVRNERKLSRERRSTNLMAENVVFGNPGEPAGPEVEFFNPKLKHELEKKDTEIMKKTGLKGAAPGGDSWVWLTSYSRIP</sequence>
<dbReference type="EMBL" id="AJWK01019913">
    <property type="status" value="NOT_ANNOTATED_CDS"/>
    <property type="molecule type" value="Genomic_DNA"/>
</dbReference>
<protein>
    <submittedName>
        <fullName evidence="2">Uncharacterized protein</fullName>
    </submittedName>
</protein>
<dbReference type="EMBL" id="AJWK01019914">
    <property type="status" value="NOT_ANNOTATED_CDS"/>
    <property type="molecule type" value="Genomic_DNA"/>
</dbReference>
<reference evidence="2" key="1">
    <citation type="submission" date="2020-05" db="UniProtKB">
        <authorList>
            <consortium name="EnsemblMetazoa"/>
        </authorList>
    </citation>
    <scope>IDENTIFICATION</scope>
    <source>
        <strain evidence="2">Jacobina</strain>
    </source>
</reference>
<dbReference type="EnsemblMetazoa" id="LLOJ006183-RA">
    <property type="protein sequence ID" value="LLOJ006183-PA"/>
    <property type="gene ID" value="LLOJ006183"/>
</dbReference>
<keyword evidence="3" id="KW-1185">Reference proteome</keyword>
<keyword evidence="1" id="KW-1133">Transmembrane helix</keyword>
<dbReference type="AlphaFoldDB" id="A0A1B0CN99"/>
<accession>A0A1B0CN99</accession>
<dbReference type="Proteomes" id="UP000092461">
    <property type="component" value="Unassembled WGS sequence"/>
</dbReference>
<dbReference type="EMBL" id="AJWK01019912">
    <property type="status" value="NOT_ANNOTATED_CDS"/>
    <property type="molecule type" value="Genomic_DNA"/>
</dbReference>
<evidence type="ECO:0000313" key="2">
    <source>
        <dbReference type="EnsemblMetazoa" id="LLOJ006183-PA"/>
    </source>
</evidence>
<dbReference type="VEuPathDB" id="VectorBase:LLOJ006183"/>
<name>A0A1B0CN99_LUTLO</name>
<feature type="transmembrane region" description="Helical" evidence="1">
    <location>
        <begin position="120"/>
        <end position="140"/>
    </location>
</feature>
<keyword evidence="1" id="KW-0812">Transmembrane</keyword>